<gene>
    <name evidence="2" type="ORF">chiPu_0001541</name>
</gene>
<feature type="compositionally biased region" description="Basic and acidic residues" evidence="1">
    <location>
        <begin position="25"/>
        <end position="37"/>
    </location>
</feature>
<dbReference type="Proteomes" id="UP000287033">
    <property type="component" value="Unassembled WGS sequence"/>
</dbReference>
<evidence type="ECO:0000313" key="3">
    <source>
        <dbReference type="Proteomes" id="UP000287033"/>
    </source>
</evidence>
<comment type="caution">
    <text evidence="2">The sequence shown here is derived from an EMBL/GenBank/DDBJ whole genome shotgun (WGS) entry which is preliminary data.</text>
</comment>
<protein>
    <submittedName>
        <fullName evidence="2">Uncharacterized protein</fullName>
    </submittedName>
</protein>
<dbReference type="AlphaFoldDB" id="A0A401RYH9"/>
<feature type="compositionally biased region" description="Basic and acidic residues" evidence="1">
    <location>
        <begin position="1"/>
        <end position="15"/>
    </location>
</feature>
<name>A0A401RYH9_CHIPU</name>
<proteinExistence type="predicted"/>
<accession>A0A401RYH9</accession>
<keyword evidence="3" id="KW-1185">Reference proteome</keyword>
<dbReference type="EMBL" id="BEZZ01000023">
    <property type="protein sequence ID" value="GCC23148.1"/>
    <property type="molecule type" value="Genomic_DNA"/>
</dbReference>
<organism evidence="2 3">
    <name type="scientific">Chiloscyllium punctatum</name>
    <name type="common">Brownbanded bambooshark</name>
    <name type="synonym">Hemiscyllium punctatum</name>
    <dbReference type="NCBI Taxonomy" id="137246"/>
    <lineage>
        <taxon>Eukaryota</taxon>
        <taxon>Metazoa</taxon>
        <taxon>Chordata</taxon>
        <taxon>Craniata</taxon>
        <taxon>Vertebrata</taxon>
        <taxon>Chondrichthyes</taxon>
        <taxon>Elasmobranchii</taxon>
        <taxon>Galeomorphii</taxon>
        <taxon>Galeoidea</taxon>
        <taxon>Orectolobiformes</taxon>
        <taxon>Hemiscylliidae</taxon>
        <taxon>Chiloscyllium</taxon>
    </lineage>
</organism>
<feature type="region of interest" description="Disordered" evidence="1">
    <location>
        <begin position="1"/>
        <end position="91"/>
    </location>
</feature>
<sequence length="130" mass="14307">MRERASSFLERRGESRPISGVMGERASRFPADSRSDGGESEPFPCEEGENELIPGETGRERADSQSDRGGTGRIPKEMGEESYPIPGEMGEKAGSFLERRGREQADFRIDGGERGLIRGVTGERVSRFPV</sequence>
<evidence type="ECO:0000256" key="1">
    <source>
        <dbReference type="SAM" id="MobiDB-lite"/>
    </source>
</evidence>
<evidence type="ECO:0000313" key="2">
    <source>
        <dbReference type="EMBL" id="GCC23148.1"/>
    </source>
</evidence>
<reference evidence="2 3" key="1">
    <citation type="journal article" date="2018" name="Nat. Ecol. Evol.">
        <title>Shark genomes provide insights into elasmobranch evolution and the origin of vertebrates.</title>
        <authorList>
            <person name="Hara Y"/>
            <person name="Yamaguchi K"/>
            <person name="Onimaru K"/>
            <person name="Kadota M"/>
            <person name="Koyanagi M"/>
            <person name="Keeley SD"/>
            <person name="Tatsumi K"/>
            <person name="Tanaka K"/>
            <person name="Motone F"/>
            <person name="Kageyama Y"/>
            <person name="Nozu R"/>
            <person name="Adachi N"/>
            <person name="Nishimura O"/>
            <person name="Nakagawa R"/>
            <person name="Tanegashima C"/>
            <person name="Kiyatake I"/>
            <person name="Matsumoto R"/>
            <person name="Murakumo K"/>
            <person name="Nishida K"/>
            <person name="Terakita A"/>
            <person name="Kuratani S"/>
            <person name="Sato K"/>
            <person name="Hyodo S Kuraku.S."/>
        </authorList>
    </citation>
    <scope>NUCLEOTIDE SEQUENCE [LARGE SCALE GENOMIC DNA]</scope>
</reference>
<feature type="compositionally biased region" description="Basic and acidic residues" evidence="1">
    <location>
        <begin position="57"/>
        <end position="66"/>
    </location>
</feature>